<feature type="region of interest" description="Disordered" evidence="3">
    <location>
        <begin position="106"/>
        <end position="135"/>
    </location>
</feature>
<dbReference type="InterPro" id="IPR036875">
    <property type="entry name" value="Znf_CCHC_sf"/>
</dbReference>
<sequence>TWKDFRDALVAYFKYSSTKDELQTKLTNLKQGKGTADEFITQFKAIMGGTAFDDEALLYWFKLGLNDGLRKSVWSLRPMPTTLKEWMNEASNQDCTYRMDREYQAHKRGSGSAQTEKANKTPVNNHAAATTKTTEVKRETVTTTLDPNAMDIDAMKKKGLCYKCKKQGHRFFECPEGKGKEKD</sequence>
<proteinExistence type="predicted"/>
<gene>
    <name evidence="5" type="ORF">AAF712_014409</name>
</gene>
<evidence type="ECO:0000256" key="2">
    <source>
        <dbReference type="PROSITE-ProRule" id="PRU00047"/>
    </source>
</evidence>
<keyword evidence="2" id="KW-0862">Zinc</keyword>
<dbReference type="InterPro" id="IPR005162">
    <property type="entry name" value="Retrotrans_gag_dom"/>
</dbReference>
<feature type="domain" description="CCHC-type" evidence="4">
    <location>
        <begin position="161"/>
        <end position="176"/>
    </location>
</feature>
<name>A0ABR2ZCA7_9AGAR</name>
<dbReference type="Pfam" id="PF03732">
    <property type="entry name" value="Retrotrans_gag"/>
    <property type="match status" value="1"/>
</dbReference>
<evidence type="ECO:0000313" key="6">
    <source>
        <dbReference type="Proteomes" id="UP001437256"/>
    </source>
</evidence>
<evidence type="ECO:0000313" key="5">
    <source>
        <dbReference type="EMBL" id="KAL0058895.1"/>
    </source>
</evidence>
<dbReference type="PANTHER" id="PTHR33223:SF6">
    <property type="entry name" value="CCHC-TYPE DOMAIN-CONTAINING PROTEIN"/>
    <property type="match status" value="1"/>
</dbReference>
<dbReference type="PROSITE" id="PS50158">
    <property type="entry name" value="ZF_CCHC"/>
    <property type="match status" value="1"/>
</dbReference>
<keyword evidence="6" id="KW-1185">Reference proteome</keyword>
<evidence type="ECO:0000256" key="1">
    <source>
        <dbReference type="ARBA" id="ARBA00022664"/>
    </source>
</evidence>
<comment type="caution">
    <text evidence="5">The sequence shown here is derived from an EMBL/GenBank/DDBJ whole genome shotgun (WGS) entry which is preliminary data.</text>
</comment>
<dbReference type="PANTHER" id="PTHR33223">
    <property type="entry name" value="CCHC-TYPE DOMAIN-CONTAINING PROTEIN"/>
    <property type="match status" value="1"/>
</dbReference>
<dbReference type="EMBL" id="JBBXMP010000266">
    <property type="protein sequence ID" value="KAL0058895.1"/>
    <property type="molecule type" value="Genomic_DNA"/>
</dbReference>
<dbReference type="SUPFAM" id="SSF57756">
    <property type="entry name" value="Retrovirus zinc finger-like domains"/>
    <property type="match status" value="1"/>
</dbReference>
<keyword evidence="2" id="KW-0863">Zinc-finger</keyword>
<protein>
    <recommendedName>
        <fullName evidence="4">CCHC-type domain-containing protein</fullName>
    </recommendedName>
</protein>
<accession>A0ABR2ZCA7</accession>
<evidence type="ECO:0000259" key="4">
    <source>
        <dbReference type="PROSITE" id="PS50158"/>
    </source>
</evidence>
<evidence type="ECO:0000256" key="3">
    <source>
        <dbReference type="SAM" id="MobiDB-lite"/>
    </source>
</evidence>
<dbReference type="SMART" id="SM00343">
    <property type="entry name" value="ZnF_C2HC"/>
    <property type="match status" value="1"/>
</dbReference>
<keyword evidence="2" id="KW-0479">Metal-binding</keyword>
<organism evidence="5 6">
    <name type="scientific">Marasmius tenuissimus</name>
    <dbReference type="NCBI Taxonomy" id="585030"/>
    <lineage>
        <taxon>Eukaryota</taxon>
        <taxon>Fungi</taxon>
        <taxon>Dikarya</taxon>
        <taxon>Basidiomycota</taxon>
        <taxon>Agaricomycotina</taxon>
        <taxon>Agaricomycetes</taxon>
        <taxon>Agaricomycetidae</taxon>
        <taxon>Agaricales</taxon>
        <taxon>Marasmiineae</taxon>
        <taxon>Marasmiaceae</taxon>
        <taxon>Marasmius</taxon>
    </lineage>
</organism>
<dbReference type="InterPro" id="IPR001878">
    <property type="entry name" value="Znf_CCHC"/>
</dbReference>
<dbReference type="Proteomes" id="UP001437256">
    <property type="component" value="Unassembled WGS sequence"/>
</dbReference>
<feature type="compositionally biased region" description="Polar residues" evidence="3">
    <location>
        <begin position="111"/>
        <end position="128"/>
    </location>
</feature>
<feature type="non-terminal residue" evidence="5">
    <location>
        <position position="1"/>
    </location>
</feature>
<reference evidence="5 6" key="1">
    <citation type="submission" date="2024-05" db="EMBL/GenBank/DDBJ databases">
        <title>A draft genome resource for the thread blight pathogen Marasmius tenuissimus strain MS-2.</title>
        <authorList>
            <person name="Yulfo-Soto G.E."/>
            <person name="Baruah I.K."/>
            <person name="Amoako-Attah I."/>
            <person name="Bukari Y."/>
            <person name="Meinhardt L.W."/>
            <person name="Bailey B.A."/>
            <person name="Cohen S.P."/>
        </authorList>
    </citation>
    <scope>NUCLEOTIDE SEQUENCE [LARGE SCALE GENOMIC DNA]</scope>
    <source>
        <strain evidence="5 6">MS-2</strain>
    </source>
</reference>
<keyword evidence="1" id="KW-0507">mRNA processing</keyword>